<protein>
    <submittedName>
        <fullName evidence="1">8257_t:CDS:1</fullName>
    </submittedName>
</protein>
<gene>
    <name evidence="1" type="ORF">FWILDA_LOCUS17041</name>
</gene>
<evidence type="ECO:0000313" key="1">
    <source>
        <dbReference type="EMBL" id="CAI2195368.1"/>
    </source>
</evidence>
<sequence length="114" mass="13308">MITVGQQSEAFVSFKLFEVQQGDDREIRQRDDICRADNPKFSLPLHLKLFLVFYFHDEINIIIKIILLKIGIKRLGIGSQRSRVSPIHDRQKNPISGRCWGDAHKPFIIRKYGM</sequence>
<proteinExistence type="predicted"/>
<evidence type="ECO:0000313" key="2">
    <source>
        <dbReference type="Proteomes" id="UP001153678"/>
    </source>
</evidence>
<comment type="caution">
    <text evidence="1">The sequence shown here is derived from an EMBL/GenBank/DDBJ whole genome shotgun (WGS) entry which is preliminary data.</text>
</comment>
<name>A0A9W4T7I5_9GLOM</name>
<dbReference type="Proteomes" id="UP001153678">
    <property type="component" value="Unassembled WGS sequence"/>
</dbReference>
<dbReference type="AlphaFoldDB" id="A0A9W4T7I5"/>
<accession>A0A9W4T7I5</accession>
<reference evidence="1" key="1">
    <citation type="submission" date="2022-08" db="EMBL/GenBank/DDBJ databases">
        <authorList>
            <person name="Kallberg Y."/>
            <person name="Tangrot J."/>
            <person name="Rosling A."/>
        </authorList>
    </citation>
    <scope>NUCLEOTIDE SEQUENCE</scope>
    <source>
        <strain evidence="1">Wild A</strain>
    </source>
</reference>
<dbReference type="EMBL" id="CAMKVN010012347">
    <property type="protein sequence ID" value="CAI2195368.1"/>
    <property type="molecule type" value="Genomic_DNA"/>
</dbReference>
<keyword evidence="2" id="KW-1185">Reference proteome</keyword>
<organism evidence="1 2">
    <name type="scientific">Funneliformis geosporum</name>
    <dbReference type="NCBI Taxonomy" id="1117311"/>
    <lineage>
        <taxon>Eukaryota</taxon>
        <taxon>Fungi</taxon>
        <taxon>Fungi incertae sedis</taxon>
        <taxon>Mucoromycota</taxon>
        <taxon>Glomeromycotina</taxon>
        <taxon>Glomeromycetes</taxon>
        <taxon>Glomerales</taxon>
        <taxon>Glomeraceae</taxon>
        <taxon>Funneliformis</taxon>
    </lineage>
</organism>